<dbReference type="PATRIC" id="fig|480.237.peg.118"/>
<name>A0A198UEF6_MORCA</name>
<dbReference type="Proteomes" id="UP000078228">
    <property type="component" value="Unassembled WGS sequence"/>
</dbReference>
<dbReference type="InterPro" id="IPR015424">
    <property type="entry name" value="PyrdxlP-dep_Trfase"/>
</dbReference>
<accession>A0A198UEF6</accession>
<evidence type="ECO:0000313" key="7">
    <source>
        <dbReference type="EMBL" id="OAU94813.1"/>
    </source>
</evidence>
<dbReference type="InterPro" id="IPR015421">
    <property type="entry name" value="PyrdxlP-dep_Trfase_major"/>
</dbReference>
<keyword evidence="3 7" id="KW-0032">Aminotransferase</keyword>
<dbReference type="RefSeq" id="WP_064611428.1">
    <property type="nucleotide sequence ID" value="NZ_LXHB01000094.1"/>
</dbReference>
<evidence type="ECO:0000256" key="3">
    <source>
        <dbReference type="ARBA" id="ARBA00022576"/>
    </source>
</evidence>
<keyword evidence="5 6" id="KW-0663">Pyridoxal phosphate</keyword>
<dbReference type="Pfam" id="PF00202">
    <property type="entry name" value="Aminotran_3"/>
    <property type="match status" value="1"/>
</dbReference>
<keyword evidence="8" id="KW-1185">Reference proteome</keyword>
<dbReference type="GO" id="GO:0030170">
    <property type="term" value="F:pyridoxal phosphate binding"/>
    <property type="evidence" value="ECO:0007669"/>
    <property type="project" value="InterPro"/>
</dbReference>
<comment type="cofactor">
    <cofactor evidence="1">
        <name>pyridoxal 5'-phosphate</name>
        <dbReference type="ChEBI" id="CHEBI:597326"/>
    </cofactor>
</comment>
<evidence type="ECO:0000256" key="2">
    <source>
        <dbReference type="ARBA" id="ARBA00008954"/>
    </source>
</evidence>
<evidence type="ECO:0000256" key="6">
    <source>
        <dbReference type="RuleBase" id="RU003560"/>
    </source>
</evidence>
<proteinExistence type="inferred from homology"/>
<dbReference type="EC" id="2.6.1.19" evidence="7"/>
<dbReference type="PROSITE" id="PS00600">
    <property type="entry name" value="AA_TRANSFER_CLASS_3"/>
    <property type="match status" value="1"/>
</dbReference>
<dbReference type="FunFam" id="3.40.640.10:FF:000013">
    <property type="entry name" value="4-aminobutyrate aminotransferase"/>
    <property type="match status" value="1"/>
</dbReference>
<dbReference type="InterPro" id="IPR015422">
    <property type="entry name" value="PyrdxlP-dep_Trfase_small"/>
</dbReference>
<evidence type="ECO:0000256" key="5">
    <source>
        <dbReference type="ARBA" id="ARBA00022898"/>
    </source>
</evidence>
<dbReference type="GO" id="GO:0009448">
    <property type="term" value="P:gamma-aminobutyric acid metabolic process"/>
    <property type="evidence" value="ECO:0007669"/>
    <property type="project" value="InterPro"/>
</dbReference>
<evidence type="ECO:0000313" key="8">
    <source>
        <dbReference type="Proteomes" id="UP000078228"/>
    </source>
</evidence>
<protein>
    <submittedName>
        <fullName evidence="7">Gamma-aminobutyrate:alpha-ketoglutarate aminotransferase</fullName>
        <ecNumber evidence="7">2.6.1.19</ecNumber>
    </submittedName>
</protein>
<comment type="caution">
    <text evidence="7">The sequence shown here is derived from an EMBL/GenBank/DDBJ whole genome shotgun (WGS) entry which is preliminary data.</text>
</comment>
<dbReference type="InterPro" id="IPR049704">
    <property type="entry name" value="Aminotrans_3_PPA_site"/>
</dbReference>
<keyword evidence="4 7" id="KW-0808">Transferase</keyword>
<gene>
    <name evidence="7" type="ORF">AO384_2170</name>
</gene>
<comment type="similarity">
    <text evidence="2 6">Belongs to the class-III pyridoxal-phosphate-dependent aminotransferase family.</text>
</comment>
<evidence type="ECO:0000256" key="4">
    <source>
        <dbReference type="ARBA" id="ARBA00022679"/>
    </source>
</evidence>
<dbReference type="EMBL" id="LXHC01000028">
    <property type="protein sequence ID" value="OAU94813.1"/>
    <property type="molecule type" value="Genomic_DNA"/>
</dbReference>
<dbReference type="PANTHER" id="PTHR11986">
    <property type="entry name" value="AMINOTRANSFERASE CLASS III"/>
    <property type="match status" value="1"/>
</dbReference>
<dbReference type="InterPro" id="IPR005814">
    <property type="entry name" value="Aminotrans_3"/>
</dbReference>
<dbReference type="Gene3D" id="3.90.1150.10">
    <property type="entry name" value="Aspartate Aminotransferase, domain 1"/>
    <property type="match status" value="1"/>
</dbReference>
<dbReference type="NCBIfam" id="TIGR00700">
    <property type="entry name" value="GABAtrnsam"/>
    <property type="match status" value="1"/>
</dbReference>
<dbReference type="PIRSF" id="PIRSF000521">
    <property type="entry name" value="Transaminase_4ab_Lys_Orn"/>
    <property type="match status" value="1"/>
</dbReference>
<organism evidence="7 8">
    <name type="scientific">Moraxella catarrhalis</name>
    <name type="common">Branhamella catarrhalis</name>
    <dbReference type="NCBI Taxonomy" id="480"/>
    <lineage>
        <taxon>Bacteria</taxon>
        <taxon>Pseudomonadati</taxon>
        <taxon>Pseudomonadota</taxon>
        <taxon>Gammaproteobacteria</taxon>
        <taxon>Moraxellales</taxon>
        <taxon>Moraxellaceae</taxon>
        <taxon>Moraxella</taxon>
    </lineage>
</organism>
<dbReference type="CDD" id="cd00610">
    <property type="entry name" value="OAT_like"/>
    <property type="match status" value="1"/>
</dbReference>
<dbReference type="PANTHER" id="PTHR11986:SF58">
    <property type="entry name" value="LEUCINE_METHIONINE RACEMASE"/>
    <property type="match status" value="1"/>
</dbReference>
<dbReference type="SUPFAM" id="SSF53383">
    <property type="entry name" value="PLP-dependent transferases"/>
    <property type="match status" value="1"/>
</dbReference>
<reference evidence="7 8" key="1">
    <citation type="journal article" date="2016" name="Genome Biol. Evol.">
        <title>Comparative Genomic Analyses of the Moraxella catarrhalis Serosensitive and Seroresistant Lineages Demonstrate Their Independent Evolution.</title>
        <authorList>
            <person name="Earl J.P."/>
            <person name="de Vries S.P."/>
            <person name="Ahmed A."/>
            <person name="Powell E."/>
            <person name="Schultz M.P."/>
            <person name="Hermans P.W."/>
            <person name="Hill D.J."/>
            <person name="Zhou Z."/>
            <person name="Constantinidou C.I."/>
            <person name="Hu F.Z."/>
            <person name="Bootsma H.J."/>
            <person name="Ehrlich G.D."/>
        </authorList>
    </citation>
    <scope>NUCLEOTIDE SEQUENCE [LARGE SCALE GENOMIC DNA]</scope>
    <source>
        <strain evidence="7 8">Z7542</strain>
    </source>
</reference>
<dbReference type="InterPro" id="IPR004632">
    <property type="entry name" value="4NH2But_aminotransferase_bac"/>
</dbReference>
<dbReference type="Gene3D" id="3.40.640.10">
    <property type="entry name" value="Type I PLP-dependent aspartate aminotransferase-like (Major domain)"/>
    <property type="match status" value="1"/>
</dbReference>
<dbReference type="InterPro" id="IPR050103">
    <property type="entry name" value="Class-III_PLP-dep_AT"/>
</dbReference>
<dbReference type="GO" id="GO:0034386">
    <property type="term" value="F:4-aminobutyrate:2-oxoglutarate transaminase activity"/>
    <property type="evidence" value="ECO:0007669"/>
    <property type="project" value="UniProtKB-EC"/>
</dbReference>
<dbReference type="AlphaFoldDB" id="A0A198UEF6"/>
<evidence type="ECO:0000256" key="1">
    <source>
        <dbReference type="ARBA" id="ARBA00001933"/>
    </source>
</evidence>
<dbReference type="GO" id="GO:0042802">
    <property type="term" value="F:identical protein binding"/>
    <property type="evidence" value="ECO:0007669"/>
    <property type="project" value="TreeGrafter"/>
</dbReference>
<sequence>MSQTNQSLLTRRQNVLPTGLGVAFPIFADHAKNSEIWDVEGKRYIDFIGGISVLNTGHSHPRIVEAVKAQLDRFSHTSAQIVNYESYVELCEKLCELVPISGDKKAFLLTTGAEAVENAVKVARAKTRRHGVIAFQGGWHGRTLLAMGLTGKVIPYKKNFGPMPASIYHAPFPCEENHVSEEEALHGLEMIFKCDIDPSEVAAIIIEPVQGEGGFHQLTPSFAKSLRKICDEHGIVLIFDEVQCGFARTGTLFCAEQLGVEPDLMTCAKALAGGFPISALIGRADIMDAPQVGGLGGTYAGSPLGTVAALEVIKIIKEENLLEKSQTIGNKMSAFLKNLNSPMIQHIRHKGAMLAFDIVDEQDNPDVDQTNALKSYAFEQGLLLASCGTNFNTIRVMMPLTIQDEVLDEAFEIIGKFFQR</sequence>
<dbReference type="OrthoDB" id="9801052at2"/>